<dbReference type="AlphaFoldDB" id="A0A383C0Y7"/>
<dbReference type="EMBL" id="UINC01204909">
    <property type="protein sequence ID" value="SVE25844.1"/>
    <property type="molecule type" value="Genomic_DNA"/>
</dbReference>
<proteinExistence type="predicted"/>
<name>A0A383C0Y7_9ZZZZ</name>
<feature type="non-terminal residue" evidence="1">
    <location>
        <position position="1"/>
    </location>
</feature>
<gene>
    <name evidence="1" type="ORF">METZ01_LOCUS478698</name>
</gene>
<feature type="non-terminal residue" evidence="1">
    <location>
        <position position="64"/>
    </location>
</feature>
<sequence length="64" mass="6812">LGNAAGVAQVRVTGESISKFESTGNALVRFAPLHEWVSLTILAWMMANVGWSVQLAGWGDLPSI</sequence>
<evidence type="ECO:0000313" key="1">
    <source>
        <dbReference type="EMBL" id="SVE25844.1"/>
    </source>
</evidence>
<accession>A0A383C0Y7</accession>
<organism evidence="1">
    <name type="scientific">marine metagenome</name>
    <dbReference type="NCBI Taxonomy" id="408172"/>
    <lineage>
        <taxon>unclassified sequences</taxon>
        <taxon>metagenomes</taxon>
        <taxon>ecological metagenomes</taxon>
    </lineage>
</organism>
<reference evidence="1" key="1">
    <citation type="submission" date="2018-05" db="EMBL/GenBank/DDBJ databases">
        <authorList>
            <person name="Lanie J.A."/>
            <person name="Ng W.-L."/>
            <person name="Kazmierczak K.M."/>
            <person name="Andrzejewski T.M."/>
            <person name="Davidsen T.M."/>
            <person name="Wayne K.J."/>
            <person name="Tettelin H."/>
            <person name="Glass J.I."/>
            <person name="Rusch D."/>
            <person name="Podicherti R."/>
            <person name="Tsui H.-C.T."/>
            <person name="Winkler M.E."/>
        </authorList>
    </citation>
    <scope>NUCLEOTIDE SEQUENCE</scope>
</reference>
<protein>
    <submittedName>
        <fullName evidence="1">Uncharacterized protein</fullName>
    </submittedName>
</protein>